<accession>A0ABN1HAW2</accession>
<evidence type="ECO:0000259" key="7">
    <source>
        <dbReference type="Pfam" id="PF05425"/>
    </source>
</evidence>
<dbReference type="InterPro" id="IPR019108">
    <property type="entry name" value="Caa3_assmbl_CtaG-rel"/>
</dbReference>
<feature type="domain" description="Copper resistance protein D" evidence="7">
    <location>
        <begin position="218"/>
        <end position="313"/>
    </location>
</feature>
<evidence type="ECO:0000256" key="3">
    <source>
        <dbReference type="ARBA" id="ARBA00022692"/>
    </source>
</evidence>
<feature type="transmembrane region" description="Helical" evidence="6">
    <location>
        <begin position="41"/>
        <end position="61"/>
    </location>
</feature>
<protein>
    <submittedName>
        <fullName evidence="8">Cytochrome c oxidase assembly protein</fullName>
    </submittedName>
</protein>
<feature type="transmembrane region" description="Helical" evidence="6">
    <location>
        <begin position="189"/>
        <end position="208"/>
    </location>
</feature>
<keyword evidence="3 6" id="KW-0812">Transmembrane</keyword>
<evidence type="ECO:0000313" key="8">
    <source>
        <dbReference type="EMBL" id="GAA0634734.1"/>
    </source>
</evidence>
<feature type="transmembrane region" description="Helical" evidence="6">
    <location>
        <begin position="291"/>
        <end position="313"/>
    </location>
</feature>
<evidence type="ECO:0000256" key="6">
    <source>
        <dbReference type="SAM" id="Phobius"/>
    </source>
</evidence>
<evidence type="ECO:0000256" key="1">
    <source>
        <dbReference type="ARBA" id="ARBA00004651"/>
    </source>
</evidence>
<name>A0ABN1HAW2_9ACTN</name>
<dbReference type="Pfam" id="PF05425">
    <property type="entry name" value="CopD"/>
    <property type="match status" value="1"/>
</dbReference>
<dbReference type="InterPro" id="IPR032694">
    <property type="entry name" value="CopC/D"/>
</dbReference>
<comment type="subcellular location">
    <subcellularLocation>
        <location evidence="1">Cell membrane</location>
        <topology evidence="1">Multi-pass membrane protein</topology>
    </subcellularLocation>
</comment>
<feature type="transmembrane region" description="Helical" evidence="6">
    <location>
        <begin position="536"/>
        <end position="557"/>
    </location>
</feature>
<feature type="transmembrane region" description="Helical" evidence="6">
    <location>
        <begin position="503"/>
        <end position="524"/>
    </location>
</feature>
<feature type="transmembrane region" description="Helical" evidence="6">
    <location>
        <begin position="424"/>
        <end position="447"/>
    </location>
</feature>
<feature type="transmembrane region" description="Helical" evidence="6">
    <location>
        <begin position="589"/>
        <end position="610"/>
    </location>
</feature>
<organism evidence="8 9">
    <name type="scientific">Sporichthya brevicatena</name>
    <dbReference type="NCBI Taxonomy" id="171442"/>
    <lineage>
        <taxon>Bacteria</taxon>
        <taxon>Bacillati</taxon>
        <taxon>Actinomycetota</taxon>
        <taxon>Actinomycetes</taxon>
        <taxon>Sporichthyales</taxon>
        <taxon>Sporichthyaceae</taxon>
        <taxon>Sporichthya</taxon>
    </lineage>
</organism>
<feature type="transmembrane region" description="Helical" evidence="6">
    <location>
        <begin position="468"/>
        <end position="491"/>
    </location>
</feature>
<feature type="transmembrane region" description="Helical" evidence="6">
    <location>
        <begin position="220"/>
        <end position="244"/>
    </location>
</feature>
<dbReference type="PANTHER" id="PTHR34820:SF4">
    <property type="entry name" value="INNER MEMBRANE PROTEIN YEBZ"/>
    <property type="match status" value="1"/>
</dbReference>
<evidence type="ECO:0000256" key="5">
    <source>
        <dbReference type="ARBA" id="ARBA00023136"/>
    </source>
</evidence>
<dbReference type="PANTHER" id="PTHR34820">
    <property type="entry name" value="INNER MEMBRANE PROTEIN YEBZ"/>
    <property type="match status" value="1"/>
</dbReference>
<feature type="transmembrane region" description="Helical" evidence="6">
    <location>
        <begin position="131"/>
        <end position="149"/>
    </location>
</feature>
<feature type="transmembrane region" description="Helical" evidence="6">
    <location>
        <begin position="156"/>
        <end position="177"/>
    </location>
</feature>
<keyword evidence="4 6" id="KW-1133">Transmembrane helix</keyword>
<feature type="transmembrane region" description="Helical" evidence="6">
    <location>
        <begin position="386"/>
        <end position="404"/>
    </location>
</feature>
<evidence type="ECO:0000313" key="9">
    <source>
        <dbReference type="Proteomes" id="UP001500957"/>
    </source>
</evidence>
<reference evidence="8 9" key="1">
    <citation type="journal article" date="2019" name="Int. J. Syst. Evol. Microbiol.">
        <title>The Global Catalogue of Microorganisms (GCM) 10K type strain sequencing project: providing services to taxonomists for standard genome sequencing and annotation.</title>
        <authorList>
            <consortium name="The Broad Institute Genomics Platform"/>
            <consortium name="The Broad Institute Genome Sequencing Center for Infectious Disease"/>
            <person name="Wu L."/>
            <person name="Ma J."/>
        </authorList>
    </citation>
    <scope>NUCLEOTIDE SEQUENCE [LARGE SCALE GENOMIC DNA]</scope>
    <source>
        <strain evidence="8 9">JCM 10671</strain>
    </source>
</reference>
<sequence length="648" mass="67984">MLCAPAVAVIALGSTGGIETPAGDLSDPGATVRWGLPIALAFRDVAAALTIGALALAAVVLPPRPGGDPDRLEGARARAVLLGGLAAAAWAVVGLVVLVLTYADLSGLSPWDPGAGGATIEFVQSFDLGRAHAGGIVIAALVAIGALAAQRTWAAGVLAVLAIAATVPTALLGHSAGAELHGPAVDLQFLHLLGGGIWVGGLAALVVVRRALGTNLAAILARYSVLATWCYALIVLSGLGALLVRLDGDIGATYASLIVLKVGLVVIIGLLGRTLRGVLISRAESGQLPGVFVRLALTELTLMATTFGVAVALSRTSPTQPSATEGVAPTVAEAVLGFALPGPPEGSAWLTTWRLDVLWAVLAVVASGWYVRAIVRLRRRGDAWPIWRAVVWVAGWGLLVYATSGPPGVYGRFLFSLHMLQHMTIGMVVPLLLVHAAPVTLALRTLTPRSDGSRGPREWVLALTHNRVLGVLASPLVAAVNFAGSLVVFYYSPLFELAMRTHLGHMLMTVHFLIVGYVFCWLICGTDPGPARPPHIFRLLLLLVTFAFHAFFGLAMMSGSEVLAASWFSQFPREWGAGLLDDQQNGGGIAWALGDIPIAFLMLSMARSWLRDDQNAARRYDRQAARDGGAELEAYNEMLERLNRGGRG</sequence>
<comment type="caution">
    <text evidence="8">The sequence shown here is derived from an EMBL/GenBank/DDBJ whole genome shotgun (WGS) entry which is preliminary data.</text>
</comment>
<dbReference type="Proteomes" id="UP001500957">
    <property type="component" value="Unassembled WGS sequence"/>
</dbReference>
<feature type="transmembrane region" description="Helical" evidence="6">
    <location>
        <begin position="250"/>
        <end position="271"/>
    </location>
</feature>
<dbReference type="Pfam" id="PF09678">
    <property type="entry name" value="Caa3_CtaG"/>
    <property type="match status" value="1"/>
</dbReference>
<dbReference type="InterPro" id="IPR008457">
    <property type="entry name" value="Cu-R_CopD_dom"/>
</dbReference>
<keyword evidence="2" id="KW-1003">Cell membrane</keyword>
<gene>
    <name evidence="8" type="ORF">GCM10009547_43520</name>
</gene>
<feature type="transmembrane region" description="Helical" evidence="6">
    <location>
        <begin position="81"/>
        <end position="103"/>
    </location>
</feature>
<keyword evidence="9" id="KW-1185">Reference proteome</keyword>
<evidence type="ECO:0000256" key="2">
    <source>
        <dbReference type="ARBA" id="ARBA00022475"/>
    </source>
</evidence>
<proteinExistence type="predicted"/>
<evidence type="ECO:0000256" key="4">
    <source>
        <dbReference type="ARBA" id="ARBA00022989"/>
    </source>
</evidence>
<dbReference type="EMBL" id="BAAAHE010000047">
    <property type="protein sequence ID" value="GAA0634734.1"/>
    <property type="molecule type" value="Genomic_DNA"/>
</dbReference>
<feature type="transmembrane region" description="Helical" evidence="6">
    <location>
        <begin position="357"/>
        <end position="374"/>
    </location>
</feature>
<keyword evidence="5 6" id="KW-0472">Membrane</keyword>